<feature type="domain" description="Glycosyltransferase subfamily 4-like N-terminal" evidence="14">
    <location>
        <begin position="20"/>
        <end position="209"/>
    </location>
</feature>
<keyword evidence="5 12" id="KW-0808">Transferase</keyword>
<dbReference type="CDD" id="cd03805">
    <property type="entry name" value="GT4_ALG2-like"/>
    <property type="match status" value="1"/>
</dbReference>
<comment type="catalytic activity">
    <reaction evidence="11 12">
        <text>an alpha-D-Man-(1-&gt;3)-beta-D-Man-(1-&gt;4)-beta-D-GlcNAc-(1-&gt;4)-alpha-D-GlcNAc-diphospho-di-trans,poly-cis-dolichol + GDP-alpha-D-mannose = an alpha-D-Man-(1-&gt;3)-[alpha-D-Man-(1-&gt;6)]-beta-D-Man-(1-&gt;4)-beta-D-GlcNAc-(1-&gt;4)-alpha-D-GlcNAc-diphospho-di-trans,poly-cis-dolichol + GDP + H(+)</text>
        <dbReference type="Rhea" id="RHEA:29519"/>
        <dbReference type="Rhea" id="RHEA-COMP:19513"/>
        <dbReference type="Rhea" id="RHEA-COMP:19515"/>
        <dbReference type="ChEBI" id="CHEBI:15378"/>
        <dbReference type="ChEBI" id="CHEBI:57527"/>
        <dbReference type="ChEBI" id="CHEBI:58189"/>
        <dbReference type="ChEBI" id="CHEBI:132510"/>
        <dbReference type="ChEBI" id="CHEBI:132511"/>
        <dbReference type="EC" id="2.4.1.257"/>
    </reaction>
    <physiologicalReaction direction="left-to-right" evidence="11 12">
        <dbReference type="Rhea" id="RHEA:29520"/>
    </physiologicalReaction>
</comment>
<dbReference type="InterPro" id="IPR027054">
    <property type="entry name" value="ALG2"/>
</dbReference>
<dbReference type="GO" id="GO:0102704">
    <property type="term" value="F:GDP-Man:Man(2)GlcNAc(2)-PP-Dol alpha-1,6-mannosyltransferase activity"/>
    <property type="evidence" value="ECO:0007669"/>
    <property type="project" value="UniProtKB-UniRule"/>
</dbReference>
<feature type="domain" description="Glycosyl transferase family 1" evidence="13">
    <location>
        <begin position="225"/>
        <end position="299"/>
    </location>
</feature>
<dbReference type="AlphaFoldDB" id="A0A9P4PWR8"/>
<comment type="function">
    <text evidence="1 12">Mannosylates Man(2)GlcNAc(2)-dolichol diphosphate and Man(1)GlcNAc(2)-dolichol diphosphate to form Man(3)GlcNAc(2)-dolichol diphosphate.</text>
</comment>
<organism evidence="15 16">
    <name type="scientific">Polychaeton citri CBS 116435</name>
    <dbReference type="NCBI Taxonomy" id="1314669"/>
    <lineage>
        <taxon>Eukaryota</taxon>
        <taxon>Fungi</taxon>
        <taxon>Dikarya</taxon>
        <taxon>Ascomycota</taxon>
        <taxon>Pezizomycotina</taxon>
        <taxon>Dothideomycetes</taxon>
        <taxon>Dothideomycetidae</taxon>
        <taxon>Capnodiales</taxon>
        <taxon>Capnodiaceae</taxon>
        <taxon>Polychaeton</taxon>
    </lineage>
</organism>
<dbReference type="OrthoDB" id="448893at2759"/>
<gene>
    <name evidence="15" type="ORF">K431DRAFT_235555</name>
</gene>
<evidence type="ECO:0000256" key="8">
    <source>
        <dbReference type="ARBA" id="ARBA00022989"/>
    </source>
</evidence>
<reference evidence="15" key="1">
    <citation type="journal article" date="2020" name="Stud. Mycol.">
        <title>101 Dothideomycetes genomes: a test case for predicting lifestyles and emergence of pathogens.</title>
        <authorList>
            <person name="Haridas S."/>
            <person name="Albert R."/>
            <person name="Binder M."/>
            <person name="Bloem J."/>
            <person name="Labutti K."/>
            <person name="Salamov A."/>
            <person name="Andreopoulos B."/>
            <person name="Baker S."/>
            <person name="Barry K."/>
            <person name="Bills G."/>
            <person name="Bluhm B."/>
            <person name="Cannon C."/>
            <person name="Castanera R."/>
            <person name="Culley D."/>
            <person name="Daum C."/>
            <person name="Ezra D."/>
            <person name="Gonzalez J."/>
            <person name="Henrissat B."/>
            <person name="Kuo A."/>
            <person name="Liang C."/>
            <person name="Lipzen A."/>
            <person name="Lutzoni F."/>
            <person name="Magnuson J."/>
            <person name="Mondo S."/>
            <person name="Nolan M."/>
            <person name="Ohm R."/>
            <person name="Pangilinan J."/>
            <person name="Park H.-J."/>
            <person name="Ramirez L."/>
            <person name="Alfaro M."/>
            <person name="Sun H."/>
            <person name="Tritt A."/>
            <person name="Yoshinaga Y."/>
            <person name="Zwiers L.-H."/>
            <person name="Turgeon B."/>
            <person name="Goodwin S."/>
            <person name="Spatafora J."/>
            <person name="Crous P."/>
            <person name="Grigoriev I."/>
        </authorList>
    </citation>
    <scope>NUCLEOTIDE SEQUENCE</scope>
    <source>
        <strain evidence="15">CBS 116435</strain>
    </source>
</reference>
<comment type="pathway">
    <text evidence="3 12">Protein modification; protein glycosylation.</text>
</comment>
<keyword evidence="9 12" id="KW-0472">Membrane</keyword>
<dbReference type="InterPro" id="IPR001296">
    <property type="entry name" value="Glyco_trans_1"/>
</dbReference>
<evidence type="ECO:0000256" key="5">
    <source>
        <dbReference type="ARBA" id="ARBA00022679"/>
    </source>
</evidence>
<evidence type="ECO:0000256" key="1">
    <source>
        <dbReference type="ARBA" id="ARBA00003142"/>
    </source>
</evidence>
<dbReference type="Proteomes" id="UP000799441">
    <property type="component" value="Unassembled WGS sequence"/>
</dbReference>
<dbReference type="Gene3D" id="3.40.50.2000">
    <property type="entry name" value="Glycogen Phosphorylase B"/>
    <property type="match status" value="2"/>
</dbReference>
<evidence type="ECO:0000259" key="13">
    <source>
        <dbReference type="Pfam" id="PF00534"/>
    </source>
</evidence>
<feature type="transmembrane region" description="Helical" evidence="12">
    <location>
        <begin position="445"/>
        <end position="472"/>
    </location>
</feature>
<dbReference type="SUPFAM" id="SSF53756">
    <property type="entry name" value="UDP-Glycosyltransferase/glycogen phosphorylase"/>
    <property type="match status" value="1"/>
</dbReference>
<dbReference type="EMBL" id="MU003880">
    <property type="protein sequence ID" value="KAF2716343.1"/>
    <property type="molecule type" value="Genomic_DNA"/>
</dbReference>
<accession>A0A9P4PWR8</accession>
<feature type="domain" description="Glycosyl transferase family 1" evidence="13">
    <location>
        <begin position="316"/>
        <end position="413"/>
    </location>
</feature>
<evidence type="ECO:0000256" key="9">
    <source>
        <dbReference type="ARBA" id="ARBA00023136"/>
    </source>
</evidence>
<comment type="caution">
    <text evidence="15">The sequence shown here is derived from an EMBL/GenBank/DDBJ whole genome shotgun (WGS) entry which is preliminary data.</text>
</comment>
<proteinExistence type="inferred from homology"/>
<keyword evidence="4 12" id="KW-0328">Glycosyltransferase</keyword>
<keyword evidence="8 12" id="KW-1133">Transmembrane helix</keyword>
<evidence type="ECO:0000256" key="7">
    <source>
        <dbReference type="ARBA" id="ARBA00022824"/>
    </source>
</evidence>
<dbReference type="GO" id="GO:0005789">
    <property type="term" value="C:endoplasmic reticulum membrane"/>
    <property type="evidence" value="ECO:0007669"/>
    <property type="project" value="UniProtKB-SubCell"/>
</dbReference>
<comment type="subcellular location">
    <subcellularLocation>
        <location evidence="2 12">Endoplasmic reticulum membrane</location>
    </subcellularLocation>
</comment>
<comment type="similarity">
    <text evidence="12">Belongs to the glycosyltransferase group 1 family.</text>
</comment>
<evidence type="ECO:0000256" key="11">
    <source>
        <dbReference type="ARBA" id="ARBA00045104"/>
    </source>
</evidence>
<dbReference type="EC" id="2.4.1.132" evidence="12"/>
<dbReference type="GO" id="GO:0004378">
    <property type="term" value="F:GDP-Man:Man(1)GlcNAc(2)-PP-Dol alpha-1,3-mannosyltransferase activity"/>
    <property type="evidence" value="ECO:0007669"/>
    <property type="project" value="UniProtKB-UniRule"/>
</dbReference>
<evidence type="ECO:0000256" key="12">
    <source>
        <dbReference type="RuleBase" id="RU367136"/>
    </source>
</evidence>
<comment type="catalytic activity">
    <reaction evidence="10 12">
        <text>a beta-D-Man-(1-&gt;4)-beta-D-GlcNAc-(1-&gt;4)-alpha-D-GlcNAc-diphospho-di-trans,poly-cis-dolichol + GDP-alpha-D-mannose = an alpha-D-Man-(1-&gt;3)-beta-D-Man-(1-&gt;4)-beta-D-GlcNAc-(1-&gt;4)-alpha-D-GlcNAc-diphospho-di-trans,poly-cis-dolichol + GDP + H(+)</text>
        <dbReference type="Rhea" id="RHEA:29515"/>
        <dbReference type="Rhea" id="RHEA-COMP:19511"/>
        <dbReference type="Rhea" id="RHEA-COMP:19513"/>
        <dbReference type="ChEBI" id="CHEBI:15378"/>
        <dbReference type="ChEBI" id="CHEBI:57527"/>
        <dbReference type="ChEBI" id="CHEBI:58189"/>
        <dbReference type="ChEBI" id="CHEBI:58472"/>
        <dbReference type="ChEBI" id="CHEBI:132510"/>
        <dbReference type="EC" id="2.4.1.132"/>
    </reaction>
    <physiologicalReaction direction="left-to-right" evidence="10 12">
        <dbReference type="Rhea" id="RHEA:29516"/>
    </physiologicalReaction>
</comment>
<protein>
    <recommendedName>
        <fullName evidence="12">Alpha-1,3/1,6-mannosyltransferase ALG2</fullName>
        <ecNumber evidence="12">2.4.1.132</ecNumber>
        <ecNumber evidence="12">2.4.1.257</ecNumber>
    </recommendedName>
    <alternativeName>
        <fullName evidence="12">GDP-Man:Man(1)GlcNAc(2)-PP-Dol alpha-1,3-mannosyltransferase</fullName>
    </alternativeName>
</protein>
<name>A0A9P4PWR8_9PEZI</name>
<evidence type="ECO:0000256" key="6">
    <source>
        <dbReference type="ARBA" id="ARBA00022692"/>
    </source>
</evidence>
<evidence type="ECO:0000313" key="15">
    <source>
        <dbReference type="EMBL" id="KAF2716343.1"/>
    </source>
</evidence>
<evidence type="ECO:0000256" key="3">
    <source>
        <dbReference type="ARBA" id="ARBA00004922"/>
    </source>
</evidence>
<dbReference type="EC" id="2.4.1.257" evidence="12"/>
<dbReference type="InterPro" id="IPR028098">
    <property type="entry name" value="Glyco_trans_4-like_N"/>
</dbReference>
<evidence type="ECO:0000313" key="16">
    <source>
        <dbReference type="Proteomes" id="UP000799441"/>
    </source>
</evidence>
<keyword evidence="7 12" id="KW-0256">Endoplasmic reticulum</keyword>
<evidence type="ECO:0000259" key="14">
    <source>
        <dbReference type="Pfam" id="PF13439"/>
    </source>
</evidence>
<dbReference type="Pfam" id="PF00534">
    <property type="entry name" value="Glycos_transf_1"/>
    <property type="match status" value="2"/>
</dbReference>
<evidence type="ECO:0000256" key="4">
    <source>
        <dbReference type="ARBA" id="ARBA00022676"/>
    </source>
</evidence>
<evidence type="ECO:0000256" key="10">
    <source>
        <dbReference type="ARBA" id="ARBA00045103"/>
    </source>
</evidence>
<evidence type="ECO:0000256" key="2">
    <source>
        <dbReference type="ARBA" id="ARBA00004586"/>
    </source>
</evidence>
<dbReference type="PANTHER" id="PTHR45918">
    <property type="entry name" value="ALPHA-1,3/1,6-MANNOSYLTRANSFERASE ALG2"/>
    <property type="match status" value="1"/>
</dbReference>
<keyword evidence="16" id="KW-1185">Reference proteome</keyword>
<dbReference type="Pfam" id="PF13439">
    <property type="entry name" value="Glyco_transf_4"/>
    <property type="match status" value="1"/>
</dbReference>
<sequence length="474" mass="51628">MVEAKKIAKSVVFVHPDLGIGGAERLVIDAAVGLQSQGHKVTIFTSYCNKTHCFEEARDGTLDVRVRGDSIFPSSIAGRLNILCAILRQLSLVASTSIFSTELSTVQPDVFFVDQLSACVPFLRLLFPRARILFYCHYPDKLLIRQEAGLIAKVKGIYRVPFDAFEGWSTACSDAVVVNSKYTRSVVKQTFASLKKRELRVVYPCVDTSAKSAQSVVDSSSEPWSDKKLLLSINRFERKKNLALAVKAFAGLSHDERSKARLVLAGGYDPRNVENAAALDELKDLASSLDINHATLTTPTFESGWLDPEYANTGLYFALSVPSDLRDRLLRSASILIYTPTNEHFGIVPLEAMLASVPVLATNTGGPLETIYDGRTGWLVSPDKVEKWTDVMRKALIPSSEGNLRTMGERGRERVLNEFSQTKMTEVLDAEMAKLCGSWGARPPVLTAGVIGLLLAVIIALAAAAVAGFAIVGG</sequence>
<keyword evidence="6 12" id="KW-0812">Transmembrane</keyword>
<dbReference type="PANTHER" id="PTHR45918:SF1">
    <property type="entry name" value="ALPHA-1,3_1,6-MANNOSYLTRANSFERASE ALG2"/>
    <property type="match status" value="1"/>
</dbReference>